<feature type="compositionally biased region" description="Low complexity" evidence="1">
    <location>
        <begin position="29"/>
        <end position="43"/>
    </location>
</feature>
<keyword evidence="3" id="KW-1185">Reference proteome</keyword>
<protein>
    <submittedName>
        <fullName evidence="2">Uncharacterized protein</fullName>
    </submittedName>
</protein>
<gene>
    <name evidence="2" type="ORF">B9479_004293</name>
</gene>
<evidence type="ECO:0000313" key="3">
    <source>
        <dbReference type="Proteomes" id="UP000322245"/>
    </source>
</evidence>
<evidence type="ECO:0000313" key="2">
    <source>
        <dbReference type="EMBL" id="TYJ55069.1"/>
    </source>
</evidence>
<dbReference type="EMBL" id="NIDF01000047">
    <property type="protein sequence ID" value="TYJ55069.1"/>
    <property type="molecule type" value="Genomic_DNA"/>
</dbReference>
<name>A0A5D3AXM4_9TREE</name>
<feature type="compositionally biased region" description="Acidic residues" evidence="1">
    <location>
        <begin position="95"/>
        <end position="104"/>
    </location>
</feature>
<dbReference type="AlphaFoldDB" id="A0A5D3AXM4"/>
<accession>A0A5D3AXM4</accession>
<feature type="compositionally biased region" description="Low complexity" evidence="1">
    <location>
        <begin position="50"/>
        <end position="62"/>
    </location>
</feature>
<sequence>MPGKASKGKFSSNDDPKQTKLEGWFIYTPSSAASQPSSSNLPADANPKRAATSSLAAHSTTAKKSRVDADDTKINPPAREGAQRPPIASAPIDMTNDEIDFDSDSDSDDDIVVHPFISHGTVFSSWTIFICAFH</sequence>
<feature type="region of interest" description="Disordered" evidence="1">
    <location>
        <begin position="1"/>
        <end position="104"/>
    </location>
</feature>
<organism evidence="2 3">
    <name type="scientific">Cryptococcus floricola</name>
    <dbReference type="NCBI Taxonomy" id="2591691"/>
    <lineage>
        <taxon>Eukaryota</taxon>
        <taxon>Fungi</taxon>
        <taxon>Dikarya</taxon>
        <taxon>Basidiomycota</taxon>
        <taxon>Agaricomycotina</taxon>
        <taxon>Tremellomycetes</taxon>
        <taxon>Tremellales</taxon>
        <taxon>Cryptococcaceae</taxon>
        <taxon>Cryptococcus</taxon>
    </lineage>
</organism>
<reference evidence="2 3" key="1">
    <citation type="submission" date="2017-05" db="EMBL/GenBank/DDBJ databases">
        <title>The Genome Sequence of Tsuchiyaea wingfieldii DSM 27421.</title>
        <authorList>
            <person name="Cuomo C."/>
            <person name="Passer A."/>
            <person name="Billmyre B."/>
            <person name="Heitman J."/>
        </authorList>
    </citation>
    <scope>NUCLEOTIDE SEQUENCE [LARGE SCALE GENOMIC DNA]</scope>
    <source>
        <strain evidence="2 3">DSM 27421</strain>
    </source>
</reference>
<evidence type="ECO:0000256" key="1">
    <source>
        <dbReference type="SAM" id="MobiDB-lite"/>
    </source>
</evidence>
<comment type="caution">
    <text evidence="2">The sequence shown here is derived from an EMBL/GenBank/DDBJ whole genome shotgun (WGS) entry which is preliminary data.</text>
</comment>
<dbReference type="Proteomes" id="UP000322245">
    <property type="component" value="Unassembled WGS sequence"/>
</dbReference>
<proteinExistence type="predicted"/>